<accession>W3XH48</accession>
<dbReference type="OrthoDB" id="4735138at2759"/>
<dbReference type="Proteomes" id="UP000030651">
    <property type="component" value="Unassembled WGS sequence"/>
</dbReference>
<dbReference type="HOGENOM" id="CLU_066375_0_0_1"/>
<proteinExistence type="predicted"/>
<dbReference type="GeneID" id="19268398"/>
<evidence type="ECO:0000313" key="2">
    <source>
        <dbReference type="Proteomes" id="UP000030651"/>
    </source>
</evidence>
<dbReference type="InParanoid" id="W3XH48"/>
<evidence type="ECO:0008006" key="3">
    <source>
        <dbReference type="Google" id="ProtNLM"/>
    </source>
</evidence>
<dbReference type="eggNOG" id="ENOG502SEB7">
    <property type="taxonomic scope" value="Eukaryota"/>
</dbReference>
<organism evidence="1 2">
    <name type="scientific">Pestalotiopsis fici (strain W106-1 / CGMCC3.15140)</name>
    <dbReference type="NCBI Taxonomy" id="1229662"/>
    <lineage>
        <taxon>Eukaryota</taxon>
        <taxon>Fungi</taxon>
        <taxon>Dikarya</taxon>
        <taxon>Ascomycota</taxon>
        <taxon>Pezizomycotina</taxon>
        <taxon>Sordariomycetes</taxon>
        <taxon>Xylariomycetidae</taxon>
        <taxon>Amphisphaeriales</taxon>
        <taxon>Sporocadaceae</taxon>
        <taxon>Pestalotiopsis</taxon>
    </lineage>
</organism>
<dbReference type="RefSeq" id="XP_007830157.1">
    <property type="nucleotide sequence ID" value="XM_007831966.1"/>
</dbReference>
<name>W3XH48_PESFW</name>
<keyword evidence="2" id="KW-1185">Reference proteome</keyword>
<evidence type="ECO:0000313" key="1">
    <source>
        <dbReference type="EMBL" id="ETS85360.1"/>
    </source>
</evidence>
<dbReference type="AlphaFoldDB" id="W3XH48"/>
<dbReference type="KEGG" id="pfy:PFICI_03385"/>
<dbReference type="OMA" id="CFSASND"/>
<dbReference type="EMBL" id="KI912110">
    <property type="protein sequence ID" value="ETS85360.1"/>
    <property type="molecule type" value="Genomic_DNA"/>
</dbReference>
<gene>
    <name evidence="1" type="ORF">PFICI_03385</name>
</gene>
<reference evidence="2" key="1">
    <citation type="journal article" date="2015" name="BMC Genomics">
        <title>Genomic and transcriptomic analysis of the endophytic fungus Pestalotiopsis fici reveals its lifestyle and high potential for synthesis of natural products.</title>
        <authorList>
            <person name="Wang X."/>
            <person name="Zhang X."/>
            <person name="Liu L."/>
            <person name="Xiang M."/>
            <person name="Wang W."/>
            <person name="Sun X."/>
            <person name="Che Y."/>
            <person name="Guo L."/>
            <person name="Liu G."/>
            <person name="Guo L."/>
            <person name="Wang C."/>
            <person name="Yin W.B."/>
            <person name="Stadler M."/>
            <person name="Zhang X."/>
            <person name="Liu X."/>
        </authorList>
    </citation>
    <scope>NUCLEOTIDE SEQUENCE [LARGE SCALE GENOMIC DNA]</scope>
    <source>
        <strain evidence="2">W106-1 / CGMCC3.15140</strain>
    </source>
</reference>
<protein>
    <recommendedName>
        <fullName evidence="3">N-acetyltransferase domain-containing protein</fullName>
    </recommendedName>
</protein>
<sequence>MDTTPPLAASPMTEDVLQQIFSSDQDMYPAPLTYARLQSWVTASPQLSQSFYLLDQPGSKENRKRDVVAGVLIALPLREAPWQDLLVGKLRETDIDANSMIAPKDVAGCAVGLHVFHVERLSEHAKGFTRFSIGYADMVAKAIGWNVLGCSALTATKDGANTFEKLGFQPTGYEEFWIQKSDEISLVPLYPGHDRSSVLAEQDKSSIKGQARMSVKFAEQGITNP</sequence>